<dbReference type="AlphaFoldDB" id="A0A1S2M9P7"/>
<comment type="caution">
    <text evidence="1">The sequence shown here is derived from an EMBL/GenBank/DDBJ whole genome shotgun (WGS) entry which is preliminary data.</text>
</comment>
<evidence type="ECO:0000313" key="1">
    <source>
        <dbReference type="EMBL" id="OIJ21431.1"/>
    </source>
</evidence>
<reference evidence="1 2" key="1">
    <citation type="submission" date="2016-10" db="EMBL/GenBank/DDBJ databases">
        <title>Draft genome sequences of four alkaliphilic bacteria belonging to the Anaerobacillus genus.</title>
        <authorList>
            <person name="Bassil N.M."/>
            <person name="Lloyd J.R."/>
        </authorList>
    </citation>
    <scope>NUCLEOTIDE SEQUENCE [LARGE SCALE GENOMIC DNA]</scope>
    <source>
        <strain evidence="1 2">DSM 22531</strain>
    </source>
</reference>
<name>A0A1S2M9P7_9BACI</name>
<dbReference type="EMBL" id="MLQS01000001">
    <property type="protein sequence ID" value="OIJ21431.1"/>
    <property type="molecule type" value="Genomic_DNA"/>
</dbReference>
<organism evidence="1 2">
    <name type="scientific">Anaerobacillus alkalidiazotrophicus</name>
    <dbReference type="NCBI Taxonomy" id="472963"/>
    <lineage>
        <taxon>Bacteria</taxon>
        <taxon>Bacillati</taxon>
        <taxon>Bacillota</taxon>
        <taxon>Bacilli</taxon>
        <taxon>Bacillales</taxon>
        <taxon>Bacillaceae</taxon>
        <taxon>Anaerobacillus</taxon>
    </lineage>
</organism>
<gene>
    <name evidence="1" type="ORF">BKP45_01255</name>
</gene>
<dbReference type="RefSeq" id="WP_071388045.1">
    <property type="nucleotide sequence ID" value="NZ_MLQS01000001.1"/>
</dbReference>
<accession>A0A1S2M9P7</accession>
<sequence>MLIVDQIIYDVTLLDNEDLGKELLDILSEEKKQHKKQHIIVHQVVKLDRYNYTVILNLCEMN</sequence>
<evidence type="ECO:0000313" key="2">
    <source>
        <dbReference type="Proteomes" id="UP000180057"/>
    </source>
</evidence>
<keyword evidence="2" id="KW-1185">Reference proteome</keyword>
<protein>
    <submittedName>
        <fullName evidence="1">Uncharacterized protein</fullName>
    </submittedName>
</protein>
<proteinExistence type="predicted"/>
<dbReference type="Proteomes" id="UP000180057">
    <property type="component" value="Unassembled WGS sequence"/>
</dbReference>